<proteinExistence type="predicted"/>
<gene>
    <name evidence="2" type="ORF">BCL69_11361</name>
</gene>
<dbReference type="Pfam" id="PF01610">
    <property type="entry name" value="DDE_Tnp_ISL3"/>
    <property type="match status" value="1"/>
</dbReference>
<feature type="domain" description="Transposase IS204/IS1001/IS1096/IS1165 DDE" evidence="1">
    <location>
        <begin position="7"/>
        <end position="107"/>
    </location>
</feature>
<evidence type="ECO:0000313" key="3">
    <source>
        <dbReference type="Proteomes" id="UP000324176"/>
    </source>
</evidence>
<evidence type="ECO:0000259" key="1">
    <source>
        <dbReference type="Pfam" id="PF01610"/>
    </source>
</evidence>
<dbReference type="AlphaFoldDB" id="A0A5D3Y699"/>
<dbReference type="InterPro" id="IPR047951">
    <property type="entry name" value="Transpos_ISL3"/>
</dbReference>
<dbReference type="EMBL" id="VNHT01000136">
    <property type="protein sequence ID" value="TYP69680.1"/>
    <property type="molecule type" value="Genomic_DNA"/>
</dbReference>
<protein>
    <submittedName>
        <fullName evidence="2">Transposase</fullName>
    </submittedName>
</protein>
<dbReference type="Proteomes" id="UP000324176">
    <property type="component" value="Unassembled WGS sequence"/>
</dbReference>
<dbReference type="PANTHER" id="PTHR33498:SF1">
    <property type="entry name" value="TRANSPOSASE FOR INSERTION SEQUENCE ELEMENT IS1557"/>
    <property type="match status" value="1"/>
</dbReference>
<evidence type="ECO:0000313" key="2">
    <source>
        <dbReference type="EMBL" id="TYP69680.1"/>
    </source>
</evidence>
<accession>A0A5D3Y699</accession>
<comment type="caution">
    <text evidence="2">The sequence shown here is derived from an EMBL/GenBank/DDBJ whole genome shotgun (WGS) entry which is preliminary data.</text>
</comment>
<reference evidence="2 3" key="1">
    <citation type="submission" date="2019-07" db="EMBL/GenBank/DDBJ databases">
        <title>Active sludge and wastewater microbial communities from Klosterneuburg, Austria.</title>
        <authorList>
            <person name="Wagner M."/>
        </authorList>
    </citation>
    <scope>NUCLEOTIDE SEQUENCE [LARGE SCALE GENOMIC DNA]</scope>
    <source>
        <strain evidence="2 3">Nm2</strain>
    </source>
</reference>
<dbReference type="InterPro" id="IPR002560">
    <property type="entry name" value="Transposase_DDE"/>
</dbReference>
<sequence>MKKWGFRTGTTLGEAYRLKILFNELWNMPDKLSAHAFLTQWCNEVNQAGIPAFHAFANTVTSHWSGIIRFVESRLTNGILEGINNKIQLAKRRARGCRNINNFINMIYFLCRKLQFTYPRYFT</sequence>
<dbReference type="PANTHER" id="PTHR33498">
    <property type="entry name" value="TRANSPOSASE FOR INSERTION SEQUENCE ELEMENT IS1557"/>
    <property type="match status" value="1"/>
</dbReference>
<organism evidence="2 3">
    <name type="scientific">Nitrosomonas communis</name>
    <dbReference type="NCBI Taxonomy" id="44574"/>
    <lineage>
        <taxon>Bacteria</taxon>
        <taxon>Pseudomonadati</taxon>
        <taxon>Pseudomonadota</taxon>
        <taxon>Betaproteobacteria</taxon>
        <taxon>Nitrosomonadales</taxon>
        <taxon>Nitrosomonadaceae</taxon>
        <taxon>Nitrosomonas</taxon>
    </lineage>
</organism>
<name>A0A5D3Y699_9PROT</name>